<comment type="caution">
    <text evidence="1">The sequence shown here is derived from an EMBL/GenBank/DDBJ whole genome shotgun (WGS) entry which is preliminary data.</text>
</comment>
<protein>
    <submittedName>
        <fullName evidence="1">Uncharacterized protein</fullName>
    </submittedName>
</protein>
<reference evidence="1" key="2">
    <citation type="submission" date="2020-09" db="EMBL/GenBank/DDBJ databases">
        <authorList>
            <person name="Sun Q."/>
            <person name="Zhou Y."/>
        </authorList>
    </citation>
    <scope>NUCLEOTIDE SEQUENCE</scope>
    <source>
        <strain evidence="1">CGMCC 1.15320</strain>
    </source>
</reference>
<accession>A0A916RZ77</accession>
<keyword evidence="2" id="KW-1185">Reference proteome</keyword>
<evidence type="ECO:0000313" key="2">
    <source>
        <dbReference type="Proteomes" id="UP000636264"/>
    </source>
</evidence>
<proteinExistence type="predicted"/>
<organism evidence="1 2">
    <name type="scientific">Nitratireductor aestuarii</name>
    <dbReference type="NCBI Taxonomy" id="1735103"/>
    <lineage>
        <taxon>Bacteria</taxon>
        <taxon>Pseudomonadati</taxon>
        <taxon>Pseudomonadota</taxon>
        <taxon>Alphaproteobacteria</taxon>
        <taxon>Hyphomicrobiales</taxon>
        <taxon>Phyllobacteriaceae</taxon>
        <taxon>Nitratireductor</taxon>
    </lineage>
</organism>
<dbReference type="Proteomes" id="UP000636264">
    <property type="component" value="Unassembled WGS sequence"/>
</dbReference>
<gene>
    <name evidence="1" type="ORF">GCM10011385_33180</name>
</gene>
<reference evidence="1" key="1">
    <citation type="journal article" date="2014" name="Int. J. Syst. Evol. Microbiol.">
        <title>Complete genome sequence of Corynebacterium casei LMG S-19264T (=DSM 44701T), isolated from a smear-ripened cheese.</title>
        <authorList>
            <consortium name="US DOE Joint Genome Institute (JGI-PGF)"/>
            <person name="Walter F."/>
            <person name="Albersmeier A."/>
            <person name="Kalinowski J."/>
            <person name="Ruckert C."/>
        </authorList>
    </citation>
    <scope>NUCLEOTIDE SEQUENCE</scope>
    <source>
        <strain evidence="1">CGMCC 1.15320</strain>
    </source>
</reference>
<dbReference type="RefSeq" id="WP_188722225.1">
    <property type="nucleotide sequence ID" value="NZ_BMIF01000012.1"/>
</dbReference>
<name>A0A916RZ77_9HYPH</name>
<dbReference type="EMBL" id="BMIF01000012">
    <property type="protein sequence ID" value="GGA76538.1"/>
    <property type="molecule type" value="Genomic_DNA"/>
</dbReference>
<dbReference type="AlphaFoldDB" id="A0A916RZ77"/>
<sequence length="222" mass="24783">MANEIATLTTEELTQQEIVDLNIATAALTAFWQAVEANQNWWHDQGFRPVVNCCVLSALAVQDILHGMGHIDAIVVKSGLHLQRFEGGKPYHSVTIGSPSTPSLPGLVNAHMVVKLGNLIIDPTIGQVRRSWNDIPKSAVIKTYIGSARRLQLTDKCSVHVTAQHTRRSYDHDLVLSYFKPFLTVDRKTRKWRTAPDTNYERRARFVETALAITNTSTRLAA</sequence>
<evidence type="ECO:0000313" key="1">
    <source>
        <dbReference type="EMBL" id="GGA76538.1"/>
    </source>
</evidence>